<keyword evidence="1" id="KW-1133">Transmembrane helix</keyword>
<sequence length="76" mass="8213">MDGWIPLLLPLAFSACALLVAFDYRNFGLKVYDLMARRSPGGGLDPRFTPDALRVLAGFLGVIFLVATGVQMIGLL</sequence>
<name>A0A918WDG5_9ACTN</name>
<reference evidence="2" key="1">
    <citation type="journal article" date="2014" name="Int. J. Syst. Evol. Microbiol.">
        <title>Complete genome sequence of Corynebacterium casei LMG S-19264T (=DSM 44701T), isolated from a smear-ripened cheese.</title>
        <authorList>
            <consortium name="US DOE Joint Genome Institute (JGI-PGF)"/>
            <person name="Walter F."/>
            <person name="Albersmeier A."/>
            <person name="Kalinowski J."/>
            <person name="Ruckert C."/>
        </authorList>
    </citation>
    <scope>NUCLEOTIDE SEQUENCE</scope>
    <source>
        <strain evidence="2">JCM 4518</strain>
    </source>
</reference>
<comment type="caution">
    <text evidence="2">The sequence shown here is derived from an EMBL/GenBank/DDBJ whole genome shotgun (WGS) entry which is preliminary data.</text>
</comment>
<organism evidence="2 3">
    <name type="scientific">Streptomyces termitum</name>
    <dbReference type="NCBI Taxonomy" id="67368"/>
    <lineage>
        <taxon>Bacteria</taxon>
        <taxon>Bacillati</taxon>
        <taxon>Actinomycetota</taxon>
        <taxon>Actinomycetes</taxon>
        <taxon>Kitasatosporales</taxon>
        <taxon>Streptomycetaceae</taxon>
        <taxon>Streptomyces</taxon>
    </lineage>
</organism>
<protein>
    <submittedName>
        <fullName evidence="2">Uncharacterized protein</fullName>
    </submittedName>
</protein>
<gene>
    <name evidence="2" type="ORF">GCM10010305_57100</name>
</gene>
<evidence type="ECO:0000313" key="2">
    <source>
        <dbReference type="EMBL" id="GHB06416.1"/>
    </source>
</evidence>
<proteinExistence type="predicted"/>
<keyword evidence="3" id="KW-1185">Reference proteome</keyword>
<keyword evidence="1" id="KW-0472">Membrane</keyword>
<dbReference type="EMBL" id="BMUL01000020">
    <property type="protein sequence ID" value="GHB06416.1"/>
    <property type="molecule type" value="Genomic_DNA"/>
</dbReference>
<evidence type="ECO:0000313" key="3">
    <source>
        <dbReference type="Proteomes" id="UP000644020"/>
    </source>
</evidence>
<accession>A0A918WDG5</accession>
<feature type="transmembrane region" description="Helical" evidence="1">
    <location>
        <begin position="55"/>
        <end position="75"/>
    </location>
</feature>
<evidence type="ECO:0000256" key="1">
    <source>
        <dbReference type="SAM" id="Phobius"/>
    </source>
</evidence>
<dbReference type="RefSeq" id="WP_189982612.1">
    <property type="nucleotide sequence ID" value="NZ_BMUL01000020.1"/>
</dbReference>
<reference evidence="2" key="2">
    <citation type="submission" date="2020-09" db="EMBL/GenBank/DDBJ databases">
        <authorList>
            <person name="Sun Q."/>
            <person name="Ohkuma M."/>
        </authorList>
    </citation>
    <scope>NUCLEOTIDE SEQUENCE</scope>
    <source>
        <strain evidence="2">JCM 4518</strain>
    </source>
</reference>
<keyword evidence="1" id="KW-0812">Transmembrane</keyword>
<dbReference type="AlphaFoldDB" id="A0A918WDG5"/>
<dbReference type="Proteomes" id="UP000644020">
    <property type="component" value="Unassembled WGS sequence"/>
</dbReference>